<dbReference type="AlphaFoldDB" id="A0A5J4W8U9"/>
<reference evidence="2 3" key="1">
    <citation type="submission" date="2019-03" db="EMBL/GenBank/DDBJ databases">
        <title>Single cell metagenomics reveals metabolic interactions within the superorganism composed of flagellate Streblomastix strix and complex community of Bacteroidetes bacteria on its surface.</title>
        <authorList>
            <person name="Treitli S.C."/>
            <person name="Kolisko M."/>
            <person name="Husnik F."/>
            <person name="Keeling P."/>
            <person name="Hampl V."/>
        </authorList>
    </citation>
    <scope>NUCLEOTIDE SEQUENCE [LARGE SCALE GENOMIC DNA]</scope>
    <source>
        <strain evidence="2">ST1C</strain>
    </source>
</reference>
<keyword evidence="1" id="KW-0812">Transmembrane</keyword>
<dbReference type="EMBL" id="SNRW01002911">
    <property type="protein sequence ID" value="KAA6391338.1"/>
    <property type="molecule type" value="Genomic_DNA"/>
</dbReference>
<feature type="transmembrane region" description="Helical" evidence="1">
    <location>
        <begin position="22"/>
        <end position="42"/>
    </location>
</feature>
<dbReference type="OrthoDB" id="10537868at2759"/>
<accession>A0A5J4W8U9</accession>
<comment type="caution">
    <text evidence="2">The sequence shown here is derived from an EMBL/GenBank/DDBJ whole genome shotgun (WGS) entry which is preliminary data.</text>
</comment>
<protein>
    <submittedName>
        <fullName evidence="2">Uncharacterized protein</fullName>
    </submittedName>
</protein>
<organism evidence="2 3">
    <name type="scientific">Streblomastix strix</name>
    <dbReference type="NCBI Taxonomy" id="222440"/>
    <lineage>
        <taxon>Eukaryota</taxon>
        <taxon>Metamonada</taxon>
        <taxon>Preaxostyla</taxon>
        <taxon>Oxymonadida</taxon>
        <taxon>Streblomastigidae</taxon>
        <taxon>Streblomastix</taxon>
    </lineage>
</organism>
<sequence>MPEDRELHNSVKPPKYVVIGNLLYFGTLILIYIVLFVICMVIRAQTRSSNYPEQPEDEFFVLSEPDSSSRIELFGNCAVIAGKFPENNMNQEDVSEQLNITSDQSVSFISNYRSELKLLYDSPITCDMTVSVKLDDVEVGSVSVKQGWSGAMDFGLTRGQVVVQAFKDGGNPGDEFDCFSNSVSVKFLNGTLDDLTVDEIECKHNICTNYGFYLIRKVPGAEECRAVSHQSIFPLPIFLIIFTVAIVPCIIHMIFILKPPFPCITLLRNKYAKLD</sequence>
<feature type="transmembrane region" description="Helical" evidence="1">
    <location>
        <begin position="235"/>
        <end position="257"/>
    </location>
</feature>
<evidence type="ECO:0000256" key="1">
    <source>
        <dbReference type="SAM" id="Phobius"/>
    </source>
</evidence>
<gene>
    <name evidence="2" type="ORF">EZS28_013133</name>
</gene>
<keyword evidence="1" id="KW-0472">Membrane</keyword>
<evidence type="ECO:0000313" key="3">
    <source>
        <dbReference type="Proteomes" id="UP000324800"/>
    </source>
</evidence>
<keyword evidence="1" id="KW-1133">Transmembrane helix</keyword>
<evidence type="ECO:0000313" key="2">
    <source>
        <dbReference type="EMBL" id="KAA6391338.1"/>
    </source>
</evidence>
<name>A0A5J4W8U9_9EUKA</name>
<proteinExistence type="predicted"/>
<dbReference type="Proteomes" id="UP000324800">
    <property type="component" value="Unassembled WGS sequence"/>
</dbReference>